<protein>
    <recommendedName>
        <fullName evidence="3">LXG domain-containing protein</fullName>
    </recommendedName>
</protein>
<keyword evidence="2" id="KW-1185">Reference proteome</keyword>
<evidence type="ECO:0008006" key="3">
    <source>
        <dbReference type="Google" id="ProtNLM"/>
    </source>
</evidence>
<gene>
    <name evidence="1" type="ORF">GCM10008967_17710</name>
</gene>
<dbReference type="Proteomes" id="UP001500782">
    <property type="component" value="Unassembled WGS sequence"/>
</dbReference>
<sequence>MRLIRRSGCWFGLVNECFSEVLIANSELRGLYSEVKMPFSELITPNSELSDLFSEVREIYSEVKRLISELSLVLSEIITSFPNSDVLHAQKKSPSLRGRFVGH</sequence>
<evidence type="ECO:0000313" key="1">
    <source>
        <dbReference type="EMBL" id="GAA0327665.1"/>
    </source>
</evidence>
<evidence type="ECO:0000313" key="2">
    <source>
        <dbReference type="Proteomes" id="UP001500782"/>
    </source>
</evidence>
<dbReference type="EMBL" id="BAAADJ010000018">
    <property type="protein sequence ID" value="GAA0327665.1"/>
    <property type="molecule type" value="Genomic_DNA"/>
</dbReference>
<accession>A0ABN0W7A0</accession>
<reference evidence="1 2" key="1">
    <citation type="journal article" date="2019" name="Int. J. Syst. Evol. Microbiol.">
        <title>The Global Catalogue of Microorganisms (GCM) 10K type strain sequencing project: providing services to taxonomists for standard genome sequencing and annotation.</title>
        <authorList>
            <consortium name="The Broad Institute Genomics Platform"/>
            <consortium name="The Broad Institute Genome Sequencing Center for Infectious Disease"/>
            <person name="Wu L."/>
            <person name="Ma J."/>
        </authorList>
    </citation>
    <scope>NUCLEOTIDE SEQUENCE [LARGE SCALE GENOMIC DNA]</scope>
    <source>
        <strain evidence="1 2">JCM 9731</strain>
    </source>
</reference>
<name>A0ABN0W7A0_9BACI</name>
<organism evidence="1 2">
    <name type="scientific">Bacillus carboniphilus</name>
    <dbReference type="NCBI Taxonomy" id="86663"/>
    <lineage>
        <taxon>Bacteria</taxon>
        <taxon>Bacillati</taxon>
        <taxon>Bacillota</taxon>
        <taxon>Bacilli</taxon>
        <taxon>Bacillales</taxon>
        <taxon>Bacillaceae</taxon>
        <taxon>Bacillus</taxon>
    </lineage>
</organism>
<comment type="caution">
    <text evidence="1">The sequence shown here is derived from an EMBL/GenBank/DDBJ whole genome shotgun (WGS) entry which is preliminary data.</text>
</comment>
<proteinExistence type="predicted"/>